<evidence type="ECO:0000256" key="11">
    <source>
        <dbReference type="ARBA" id="ARBA00022801"/>
    </source>
</evidence>
<accession>A0ABQ7LEG5</accession>
<evidence type="ECO:0000256" key="7">
    <source>
        <dbReference type="ARBA" id="ARBA00022729"/>
    </source>
</evidence>
<dbReference type="CDD" id="cd23509">
    <property type="entry name" value="Gnk2-like"/>
    <property type="match status" value="4"/>
</dbReference>
<feature type="binding site" evidence="16">
    <location>
        <position position="1410"/>
    </location>
    <ligand>
        <name>ATP</name>
        <dbReference type="ChEBI" id="CHEBI:30616"/>
    </ligand>
</feature>
<keyword evidence="11" id="KW-0378">Hydrolase</keyword>
<dbReference type="SUPFAM" id="SSF54001">
    <property type="entry name" value="Cysteine proteinases"/>
    <property type="match status" value="1"/>
</dbReference>
<evidence type="ECO:0000256" key="12">
    <source>
        <dbReference type="ARBA" id="ARBA00022840"/>
    </source>
</evidence>
<dbReference type="Gene3D" id="3.40.395.10">
    <property type="entry name" value="Adenoviral Proteinase, Chain A"/>
    <property type="match status" value="1"/>
</dbReference>
<dbReference type="PANTHER" id="PTHR27002">
    <property type="entry name" value="RECEPTOR-LIKE SERINE/THREONINE-PROTEIN KINASE SD1-8"/>
    <property type="match status" value="1"/>
</dbReference>
<keyword evidence="15" id="KW-0675">Receptor</keyword>
<gene>
    <name evidence="21" type="primary">A09p032710.1_BraROA</name>
    <name evidence="21" type="ORF">IGI04_035465</name>
</gene>
<keyword evidence="22" id="KW-1185">Reference proteome</keyword>
<feature type="binding site" evidence="16">
    <location>
        <position position="391"/>
    </location>
    <ligand>
        <name>ATP</name>
        <dbReference type="ChEBI" id="CHEBI:30616"/>
    </ligand>
</feature>
<keyword evidence="6 18" id="KW-0812">Transmembrane</keyword>
<comment type="caution">
    <text evidence="21">The sequence shown here is derived from an EMBL/GenBank/DDBJ whole genome shotgun (WGS) entry which is preliminary data.</text>
</comment>
<dbReference type="Gene3D" id="3.30.200.20">
    <property type="entry name" value="Phosphorylase Kinase, domain 1"/>
    <property type="match status" value="2"/>
</dbReference>
<dbReference type="Pfam" id="PF02902">
    <property type="entry name" value="Peptidase_C48"/>
    <property type="match status" value="1"/>
</dbReference>
<dbReference type="PROSITE" id="PS51473">
    <property type="entry name" value="GNK2"/>
    <property type="match status" value="4"/>
</dbReference>
<evidence type="ECO:0000259" key="19">
    <source>
        <dbReference type="PROSITE" id="PS50011"/>
    </source>
</evidence>
<evidence type="ECO:0000256" key="6">
    <source>
        <dbReference type="ARBA" id="ARBA00022692"/>
    </source>
</evidence>
<evidence type="ECO:0000256" key="15">
    <source>
        <dbReference type="ARBA" id="ARBA00023170"/>
    </source>
</evidence>
<protein>
    <submittedName>
        <fullName evidence="21">Uncharacterized protein</fullName>
    </submittedName>
</protein>
<evidence type="ECO:0000256" key="5">
    <source>
        <dbReference type="ARBA" id="ARBA00022679"/>
    </source>
</evidence>
<reference evidence="21 22" key="1">
    <citation type="submission" date="2021-03" db="EMBL/GenBank/DDBJ databases">
        <authorList>
            <person name="King G.J."/>
            <person name="Bancroft I."/>
            <person name="Baten A."/>
            <person name="Bloomfield J."/>
            <person name="Borpatragohain P."/>
            <person name="He Z."/>
            <person name="Irish N."/>
            <person name="Irwin J."/>
            <person name="Liu K."/>
            <person name="Mauleon R.P."/>
            <person name="Moore J."/>
            <person name="Morris R."/>
            <person name="Ostergaard L."/>
            <person name="Wang B."/>
            <person name="Wells R."/>
        </authorList>
    </citation>
    <scope>NUCLEOTIDE SEQUENCE [LARGE SCALE GENOMIC DNA]</scope>
    <source>
        <strain evidence="21">R-o-18</strain>
        <tissue evidence="21">Leaf</tissue>
    </source>
</reference>
<keyword evidence="3" id="KW-0723">Serine/threonine-protein kinase</keyword>
<organism evidence="21 22">
    <name type="scientific">Brassica rapa subsp. trilocularis</name>
    <dbReference type="NCBI Taxonomy" id="1813537"/>
    <lineage>
        <taxon>Eukaryota</taxon>
        <taxon>Viridiplantae</taxon>
        <taxon>Streptophyta</taxon>
        <taxon>Embryophyta</taxon>
        <taxon>Tracheophyta</taxon>
        <taxon>Spermatophyta</taxon>
        <taxon>Magnoliopsida</taxon>
        <taxon>eudicotyledons</taxon>
        <taxon>Gunneridae</taxon>
        <taxon>Pentapetalae</taxon>
        <taxon>rosids</taxon>
        <taxon>malvids</taxon>
        <taxon>Brassicales</taxon>
        <taxon>Brassicaceae</taxon>
        <taxon>Brassiceae</taxon>
        <taxon>Brassica</taxon>
    </lineage>
</organism>
<keyword evidence="13 18" id="KW-1133">Transmembrane helix</keyword>
<sequence>FFIFLAEWSNIRIYGLWLSNSNNLKHKALGSNLVRMKLSTSVLPIFLFFLLTLHHVSSQTCFNGYFKLSSTYDLSRRQIFSSLASNVTTHNGLYRTSLGQNQDRIFVIGMCIPGTEPQSCSDCIKSTSDGLLRGCPNQTVGYAWPDVCMVRYSNISFSGSLVMEPSEPVSNPKDIGVNLTVFDRVWEELMLRTIAAASSGSRGSFGHKYYAAEIATLTSFQTIYSMMQCTPDVSSGDCEFCLKETVSAYNSCCRGHIGGAYVRPFCFIRWDLYPFAKAFDNITLSERDRANITSEDRKTISTVAIVAIVVPIFVIFVLLVVGLLVCRRKEQYQNLKVQGGDEITTTHSLQFSFKEIEAATDNFADSNMIGRGGFGEVYRGVLSTGTEVAVKRLSKTSGQGAQEFKNEAVLVTKLQHKNLVRPLGFCLEGEEKILVYEFVPNKSLDYFLFEYAMHGHFSMKSDVYSFGVLVLEIISGKKCSSLYHIDESSGNLVTHAWRLWKAGSPLELVDPTIVESYESNEAIRCIHIALLCVQEDPADRPMLPAIILMLTSSTATLHVPRAPGSCLSSKCDWISNGLESTHSTSRSIPGSINDVTISDLDPRSCEAYDYEASGRYISEVDNDKIYTDLDNMIKDILNGQLNEKFWDAVPTTKCQKRKNGVAASVVPNQRPSTKRRKDKEPADGGEASDMAADHNVAISGLAELVKILTAKMEGIDDSVADKVTKALDATIDSKVEARVKNNADVNIAPDVATSKAYEDEEDGACSNDLSWIVQKKINSQDGLPVDCVVKKEKKDKKTMDSTHNLTTKEVIKTEKKAGIPLRRVKQEKAFEIPQLNDESISSKNLENHLQWEKSVNCRAVLEALASNLKEPTRRRKPQLTKTQVWPFVRNSTVKRIISDEKVSKKPYDPLAKMEADKLLKVLDFIKSDLEAKEPGVGDESAGFFLRLMIPRDDWPTKNYGWLNDSHIAAAMLMFHRRSRQEQSPYSSSRMVPAKTRTKSGKQFAYIRHKKILQNENPGDCGVYSLMYIKCQALGRNFDGLNDQIITQLRLKLAGDIYEEICFNGFFKPNSTYDLNRRQLLSSLASNVTSNNGFFSSSIGQTPNRVFIIGMCIPGTKPETCSDCIKGASDRLSQSCPNQTEAYTWPDCCMVRYSNVSFSGSLLMEPSQALYNTGDIGDTDANMTVFDRVYDELMIRTITAASNGSSSFEQKYFAAEVASLTNLETMYAMMQCTPDVSSGDCEFCLEKSVGEYSSCCRGKQGGAVIRPSCFFRWDLYPYAGAFDNVTLPPAPPQASSPPPPSLSPPVSDTANTTGKDRKIISTGIIVAIVVPAVIMLVLLVVGFMVCRKRKLYQTNEVRAGDEITTTRSLQFSFKMIKDATDKFADSNLIGRGGFGEVYKGTLSTGTEVAVKRLSKSSGQGAHEFKNEAVLVTKLQHRNLVRLLGFCLEGEEKILVYEFVPNKSLDYFLFAKRTRLDKTGYMSPEYAMRGNFSMKSDVYSFGILILEVISGKKISSFNHTGDSGGNLVAHAWRLWRNGSPLELIDPTIGESYQSTEATRCIHIALLCIQEDPADRPLLPEIIVMLTSSTTTLPVPRAPGFCLPSRHELDTDGLESTQSTSRSITGFINDASITDFYPR</sequence>
<keyword evidence="7" id="KW-0732">Signal</keyword>
<dbReference type="InterPro" id="IPR003653">
    <property type="entry name" value="Peptidase_C48_C"/>
</dbReference>
<evidence type="ECO:0000256" key="10">
    <source>
        <dbReference type="ARBA" id="ARBA00022777"/>
    </source>
</evidence>
<dbReference type="InterPro" id="IPR011009">
    <property type="entry name" value="Kinase-like_dom_sf"/>
</dbReference>
<evidence type="ECO:0000256" key="3">
    <source>
        <dbReference type="ARBA" id="ARBA00022527"/>
    </source>
</evidence>
<dbReference type="InterPro" id="IPR001245">
    <property type="entry name" value="Ser-Thr/Tyr_kinase_cat_dom"/>
</dbReference>
<proteinExistence type="inferred from homology"/>
<evidence type="ECO:0000256" key="9">
    <source>
        <dbReference type="ARBA" id="ARBA00022741"/>
    </source>
</evidence>
<dbReference type="Gene3D" id="3.30.430.20">
    <property type="entry name" value="Gnk2 domain, C-X8-C-X2-C motif"/>
    <property type="match status" value="4"/>
</dbReference>
<evidence type="ECO:0000256" key="4">
    <source>
        <dbReference type="ARBA" id="ARBA00022670"/>
    </source>
</evidence>
<evidence type="ECO:0000256" key="14">
    <source>
        <dbReference type="ARBA" id="ARBA00023136"/>
    </source>
</evidence>
<evidence type="ECO:0000256" key="8">
    <source>
        <dbReference type="ARBA" id="ARBA00022737"/>
    </source>
</evidence>
<keyword evidence="14 18" id="KW-0472">Membrane</keyword>
<feature type="transmembrane region" description="Helical" evidence="18">
    <location>
        <begin position="303"/>
        <end position="326"/>
    </location>
</feature>
<keyword evidence="5" id="KW-0808">Transferase</keyword>
<feature type="domain" description="Protein kinase" evidence="19">
    <location>
        <begin position="1382"/>
        <end position="1636"/>
    </location>
</feature>
<feature type="region of interest" description="Disordered" evidence="17">
    <location>
        <begin position="657"/>
        <end position="691"/>
    </location>
</feature>
<feature type="domain" description="Gnk2-homologous" evidence="20">
    <location>
        <begin position="1054"/>
        <end position="1157"/>
    </location>
</feature>
<feature type="non-terminal residue" evidence="21">
    <location>
        <position position="1"/>
    </location>
</feature>
<feature type="region of interest" description="Disordered" evidence="17">
    <location>
        <begin position="1288"/>
        <end position="1313"/>
    </location>
</feature>
<evidence type="ECO:0000256" key="13">
    <source>
        <dbReference type="ARBA" id="ARBA00022989"/>
    </source>
</evidence>
<dbReference type="PROSITE" id="PS50011">
    <property type="entry name" value="PROTEIN_KINASE_DOM"/>
    <property type="match status" value="2"/>
</dbReference>
<evidence type="ECO:0000256" key="1">
    <source>
        <dbReference type="ARBA" id="ARBA00004167"/>
    </source>
</evidence>
<evidence type="ECO:0000256" key="16">
    <source>
        <dbReference type="PROSITE-ProRule" id="PRU10141"/>
    </source>
</evidence>
<feature type="domain" description="Protein kinase" evidence="19">
    <location>
        <begin position="363"/>
        <end position="683"/>
    </location>
</feature>
<dbReference type="InterPro" id="IPR002902">
    <property type="entry name" value="GNK2"/>
</dbReference>
<dbReference type="Pfam" id="PF01657">
    <property type="entry name" value="Stress-antifung"/>
    <property type="match status" value="4"/>
</dbReference>
<evidence type="ECO:0000256" key="2">
    <source>
        <dbReference type="ARBA" id="ARBA00005234"/>
    </source>
</evidence>
<dbReference type="Proteomes" id="UP000823674">
    <property type="component" value="Chromosome A09"/>
</dbReference>
<feature type="transmembrane region" description="Helical" evidence="18">
    <location>
        <begin position="1323"/>
        <end position="1344"/>
    </location>
</feature>
<feature type="domain" description="Gnk2-homologous" evidence="20">
    <location>
        <begin position="1163"/>
        <end position="1277"/>
    </location>
</feature>
<dbReference type="InterPro" id="IPR000719">
    <property type="entry name" value="Prot_kinase_dom"/>
</dbReference>
<dbReference type="InterPro" id="IPR017441">
    <property type="entry name" value="Protein_kinase_ATP_BS"/>
</dbReference>
<keyword evidence="4" id="KW-0645">Protease</keyword>
<dbReference type="Pfam" id="PF07714">
    <property type="entry name" value="PK_Tyr_Ser-Thr"/>
    <property type="match status" value="3"/>
</dbReference>
<evidence type="ECO:0000256" key="18">
    <source>
        <dbReference type="SAM" id="Phobius"/>
    </source>
</evidence>
<keyword evidence="12 16" id="KW-0067">ATP-binding</keyword>
<name>A0ABQ7LEG5_BRACM</name>
<comment type="subcellular location">
    <subcellularLocation>
        <location evidence="1">Membrane</location>
        <topology evidence="1">Single-pass membrane protein</topology>
    </subcellularLocation>
</comment>
<dbReference type="InterPro" id="IPR038408">
    <property type="entry name" value="GNK2_sf"/>
</dbReference>
<dbReference type="PANTHER" id="PTHR27002:SF1047">
    <property type="entry name" value="CYSTEINE-RICH RECEPTOR-LIKE PROTEIN KINASE 34"/>
    <property type="match status" value="1"/>
</dbReference>
<keyword evidence="8" id="KW-0677">Repeat</keyword>
<keyword evidence="9 16" id="KW-0547">Nucleotide-binding</keyword>
<dbReference type="Gene3D" id="1.10.510.10">
    <property type="entry name" value="Transferase(Phosphotransferase) domain 1"/>
    <property type="match status" value="2"/>
</dbReference>
<dbReference type="PROSITE" id="PS00107">
    <property type="entry name" value="PROTEIN_KINASE_ATP"/>
    <property type="match status" value="2"/>
</dbReference>
<dbReference type="SUPFAM" id="SSF56112">
    <property type="entry name" value="Protein kinase-like (PK-like)"/>
    <property type="match status" value="2"/>
</dbReference>
<evidence type="ECO:0000256" key="17">
    <source>
        <dbReference type="SAM" id="MobiDB-lite"/>
    </source>
</evidence>
<keyword evidence="10" id="KW-0418">Kinase</keyword>
<feature type="compositionally biased region" description="Pro residues" evidence="17">
    <location>
        <begin position="1288"/>
        <end position="1302"/>
    </location>
</feature>
<dbReference type="InterPro" id="IPR038765">
    <property type="entry name" value="Papain-like_cys_pep_sf"/>
</dbReference>
<evidence type="ECO:0000313" key="21">
    <source>
        <dbReference type="EMBL" id="KAG5383995.1"/>
    </source>
</evidence>
<feature type="domain" description="Gnk2-homologous" evidence="20">
    <location>
        <begin position="163"/>
        <end position="275"/>
    </location>
</feature>
<evidence type="ECO:0000313" key="22">
    <source>
        <dbReference type="Proteomes" id="UP000823674"/>
    </source>
</evidence>
<evidence type="ECO:0000259" key="20">
    <source>
        <dbReference type="PROSITE" id="PS51473"/>
    </source>
</evidence>
<feature type="domain" description="Gnk2-homologous" evidence="20">
    <location>
        <begin position="54"/>
        <end position="157"/>
    </location>
</feature>
<dbReference type="EMBL" id="JADBGQ010000008">
    <property type="protein sequence ID" value="KAG5383995.1"/>
    <property type="molecule type" value="Genomic_DNA"/>
</dbReference>
<comment type="similarity">
    <text evidence="2">Belongs to the peptidase C48 family.</text>
</comment>